<dbReference type="Pfam" id="PF01636">
    <property type="entry name" value="APH"/>
    <property type="match status" value="1"/>
</dbReference>
<dbReference type="GO" id="GO:0016740">
    <property type="term" value="F:transferase activity"/>
    <property type="evidence" value="ECO:0007669"/>
    <property type="project" value="UniProtKB-KW"/>
</dbReference>
<dbReference type="SUPFAM" id="SSF56112">
    <property type="entry name" value="Protein kinase-like (PK-like)"/>
    <property type="match status" value="1"/>
</dbReference>
<dbReference type="EMBL" id="WNZW01000003">
    <property type="protein sequence ID" value="MUG45661.1"/>
    <property type="molecule type" value="Genomic_DNA"/>
</dbReference>
<dbReference type="Proteomes" id="UP000447876">
    <property type="component" value="Unassembled WGS sequence"/>
</dbReference>
<dbReference type="AlphaFoldDB" id="A0A7X2Z139"/>
<reference evidence="2 3" key="1">
    <citation type="submission" date="2019-11" db="EMBL/GenBank/DDBJ databases">
        <title>Draft genome sequences of five Paenibacillus species of dairy origin.</title>
        <authorList>
            <person name="Olajide A.M."/>
            <person name="Chen S."/>
            <person name="Lapointe G."/>
        </authorList>
    </citation>
    <scope>NUCLEOTIDE SEQUENCE [LARGE SCALE GENOMIC DNA]</scope>
    <source>
        <strain evidence="2 3">12CR55</strain>
    </source>
</reference>
<keyword evidence="2" id="KW-0808">Transferase</keyword>
<sequence length="378" mass="42730">MTWLSSYKRLLLLSTAASDRPWQGHITREYITTWIQLQLDRQKMNDEWRKVMPESEELQRNEGLSESALAWIRGQCGGSWNIRAIRPLLGGISSAVYELELEKDGESAKWVLRQYTNRAWLEEEPDLVAHESAALQAASEYGIAAPNGLASDSDGRGCGMPSVLMSHLPGEVVLMPADRAGWLRGLAQALAHLHLQGTRTFPWTYFSYIDPARFSIPEWTSKPDVWREIARIIQGPEPAYTQRFIHRDYHPGNVLWEHGRVTGIVDWVNACLGPSGIDVGHCRVNLAQLHGPEAADQFLAAYLEYMRDGQAAGYDPYWDMVTLACYVSDGLEVYRGWIDLGITHLDEDLLAERLDEYAEGLLQRHSASFTARELSNME</sequence>
<evidence type="ECO:0000259" key="1">
    <source>
        <dbReference type="Pfam" id="PF01636"/>
    </source>
</evidence>
<organism evidence="2 3">
    <name type="scientific">Paenibacillus woosongensis</name>
    <dbReference type="NCBI Taxonomy" id="307580"/>
    <lineage>
        <taxon>Bacteria</taxon>
        <taxon>Bacillati</taxon>
        <taxon>Bacillota</taxon>
        <taxon>Bacilli</taxon>
        <taxon>Bacillales</taxon>
        <taxon>Paenibacillaceae</taxon>
        <taxon>Paenibacillus</taxon>
    </lineage>
</organism>
<evidence type="ECO:0000313" key="3">
    <source>
        <dbReference type="Proteomes" id="UP000447876"/>
    </source>
</evidence>
<dbReference type="InterPro" id="IPR011009">
    <property type="entry name" value="Kinase-like_dom_sf"/>
</dbReference>
<comment type="caution">
    <text evidence="2">The sequence shown here is derived from an EMBL/GenBank/DDBJ whole genome shotgun (WGS) entry which is preliminary data.</text>
</comment>
<dbReference type="Gene3D" id="3.90.1200.10">
    <property type="match status" value="1"/>
</dbReference>
<accession>A0A7X2Z139</accession>
<name>A0A7X2Z139_9BACL</name>
<gene>
    <name evidence="2" type="ORF">GNP95_11740</name>
</gene>
<dbReference type="PANTHER" id="PTHR21310">
    <property type="entry name" value="AMINOGLYCOSIDE PHOSPHOTRANSFERASE-RELATED-RELATED"/>
    <property type="match status" value="1"/>
</dbReference>
<proteinExistence type="predicted"/>
<dbReference type="InterPro" id="IPR051678">
    <property type="entry name" value="AGP_Transferase"/>
</dbReference>
<evidence type="ECO:0000313" key="2">
    <source>
        <dbReference type="EMBL" id="MUG45661.1"/>
    </source>
</evidence>
<protein>
    <submittedName>
        <fullName evidence="2">Phosphotransferase</fullName>
    </submittedName>
</protein>
<dbReference type="InterPro" id="IPR002575">
    <property type="entry name" value="Aminoglycoside_PTrfase"/>
</dbReference>
<feature type="domain" description="Aminoglycoside phosphotransferase" evidence="1">
    <location>
        <begin position="85"/>
        <end position="306"/>
    </location>
</feature>